<evidence type="ECO:0000313" key="2">
    <source>
        <dbReference type="EMBL" id="OJJ54257.1"/>
    </source>
</evidence>
<reference evidence="3" key="1">
    <citation type="journal article" date="2017" name="Genome Biol.">
        <title>Comparative genomics reveals high biological diversity and specific adaptations in the industrially and medically important fungal genus Aspergillus.</title>
        <authorList>
            <person name="de Vries R.P."/>
            <person name="Riley R."/>
            <person name="Wiebenga A."/>
            <person name="Aguilar-Osorio G."/>
            <person name="Amillis S."/>
            <person name="Uchima C.A."/>
            <person name="Anderluh G."/>
            <person name="Asadollahi M."/>
            <person name="Askin M."/>
            <person name="Barry K."/>
            <person name="Battaglia E."/>
            <person name="Bayram O."/>
            <person name="Benocci T."/>
            <person name="Braus-Stromeyer S.A."/>
            <person name="Caldana C."/>
            <person name="Canovas D."/>
            <person name="Cerqueira G.C."/>
            <person name="Chen F."/>
            <person name="Chen W."/>
            <person name="Choi C."/>
            <person name="Clum A."/>
            <person name="Dos Santos R.A."/>
            <person name="Damasio A.R."/>
            <person name="Diallinas G."/>
            <person name="Emri T."/>
            <person name="Fekete E."/>
            <person name="Flipphi M."/>
            <person name="Freyberg S."/>
            <person name="Gallo A."/>
            <person name="Gournas C."/>
            <person name="Habgood R."/>
            <person name="Hainaut M."/>
            <person name="Harispe M.L."/>
            <person name="Henrissat B."/>
            <person name="Hilden K.S."/>
            <person name="Hope R."/>
            <person name="Hossain A."/>
            <person name="Karabika E."/>
            <person name="Karaffa L."/>
            <person name="Karanyi Z."/>
            <person name="Krasevec N."/>
            <person name="Kuo A."/>
            <person name="Kusch H."/>
            <person name="LaButti K."/>
            <person name="Lagendijk E.L."/>
            <person name="Lapidus A."/>
            <person name="Levasseur A."/>
            <person name="Lindquist E."/>
            <person name="Lipzen A."/>
            <person name="Logrieco A.F."/>
            <person name="MacCabe A."/>
            <person name="Maekelae M.R."/>
            <person name="Malavazi I."/>
            <person name="Melin P."/>
            <person name="Meyer V."/>
            <person name="Mielnichuk N."/>
            <person name="Miskei M."/>
            <person name="Molnar A.P."/>
            <person name="Mule G."/>
            <person name="Ngan C.Y."/>
            <person name="Orejas M."/>
            <person name="Orosz E."/>
            <person name="Ouedraogo J.P."/>
            <person name="Overkamp K.M."/>
            <person name="Park H.-S."/>
            <person name="Perrone G."/>
            <person name="Piumi F."/>
            <person name="Punt P.J."/>
            <person name="Ram A.F."/>
            <person name="Ramon A."/>
            <person name="Rauscher S."/>
            <person name="Record E."/>
            <person name="Riano-Pachon D.M."/>
            <person name="Robert V."/>
            <person name="Roehrig J."/>
            <person name="Ruller R."/>
            <person name="Salamov A."/>
            <person name="Salih N.S."/>
            <person name="Samson R.A."/>
            <person name="Sandor E."/>
            <person name="Sanguinetti M."/>
            <person name="Schuetze T."/>
            <person name="Sepcic K."/>
            <person name="Shelest E."/>
            <person name="Sherlock G."/>
            <person name="Sophianopoulou V."/>
            <person name="Squina F.M."/>
            <person name="Sun H."/>
            <person name="Susca A."/>
            <person name="Todd R.B."/>
            <person name="Tsang A."/>
            <person name="Unkles S.E."/>
            <person name="van de Wiele N."/>
            <person name="van Rossen-Uffink D."/>
            <person name="Oliveira J.V."/>
            <person name="Vesth T.C."/>
            <person name="Visser J."/>
            <person name="Yu J.-H."/>
            <person name="Zhou M."/>
            <person name="Andersen M.R."/>
            <person name="Archer D.B."/>
            <person name="Baker S.E."/>
            <person name="Benoit I."/>
            <person name="Brakhage A.A."/>
            <person name="Braus G.H."/>
            <person name="Fischer R."/>
            <person name="Frisvad J.C."/>
            <person name="Goldman G.H."/>
            <person name="Houbraken J."/>
            <person name="Oakley B."/>
            <person name="Pocsi I."/>
            <person name="Scazzocchio C."/>
            <person name="Seiboth B."/>
            <person name="vanKuyk P.A."/>
            <person name="Wortman J."/>
            <person name="Dyer P.S."/>
            <person name="Grigoriev I.V."/>
        </authorList>
    </citation>
    <scope>NUCLEOTIDE SEQUENCE [LARGE SCALE GENOMIC DNA]</scope>
    <source>
        <strain evidence="3">CBS 593.65</strain>
    </source>
</reference>
<dbReference type="VEuPathDB" id="FungiDB:ASPSYDRAFT_496185"/>
<proteinExistence type="predicted"/>
<feature type="region of interest" description="Disordered" evidence="1">
    <location>
        <begin position="166"/>
        <end position="191"/>
    </location>
</feature>
<gene>
    <name evidence="2" type="ORF">ASPSYDRAFT_496185</name>
</gene>
<dbReference type="GeneID" id="63763945"/>
<organism evidence="2 3">
    <name type="scientific">Aspergillus sydowii CBS 593.65</name>
    <dbReference type="NCBI Taxonomy" id="1036612"/>
    <lineage>
        <taxon>Eukaryota</taxon>
        <taxon>Fungi</taxon>
        <taxon>Dikarya</taxon>
        <taxon>Ascomycota</taxon>
        <taxon>Pezizomycotina</taxon>
        <taxon>Eurotiomycetes</taxon>
        <taxon>Eurotiomycetidae</taxon>
        <taxon>Eurotiales</taxon>
        <taxon>Aspergillaceae</taxon>
        <taxon>Aspergillus</taxon>
        <taxon>Aspergillus subgen. Nidulantes</taxon>
    </lineage>
</organism>
<evidence type="ECO:0000256" key="1">
    <source>
        <dbReference type="SAM" id="MobiDB-lite"/>
    </source>
</evidence>
<dbReference type="EMBL" id="KV878595">
    <property type="protein sequence ID" value="OJJ54257.1"/>
    <property type="molecule type" value="Genomic_DNA"/>
</dbReference>
<dbReference type="AlphaFoldDB" id="A0A1L9T4A5"/>
<dbReference type="Proteomes" id="UP000184356">
    <property type="component" value="Unassembled WGS sequence"/>
</dbReference>
<accession>A0A1L9T4A5</accession>
<name>A0A1L9T4A5_9EURO</name>
<protein>
    <submittedName>
        <fullName evidence="2">Uncharacterized protein</fullName>
    </submittedName>
</protein>
<evidence type="ECO:0000313" key="3">
    <source>
        <dbReference type="Proteomes" id="UP000184356"/>
    </source>
</evidence>
<keyword evidence="3" id="KW-1185">Reference proteome</keyword>
<sequence length="191" mass="20753">MVCAFPASALHPLWTTGSARQRGGGGEETGNLEKTWGIDSCIVECSWFWDGRGSDRKPSRGRGNVVMESEALFSNCEELKKLRSFVPGVPGKEPEPPLARAPPPPPSFHALLPLPPRPLFPLGLAAILSMLTRQLHAHPRMVTNYFVCLILIDFPLVADPFSFQRPTGSHDDSHLSTQATQDKAMAGNPSG</sequence>
<dbReference type="RefSeq" id="XP_040698063.1">
    <property type="nucleotide sequence ID" value="XM_040847872.1"/>
</dbReference>